<dbReference type="GO" id="GO:0016791">
    <property type="term" value="F:phosphatase activity"/>
    <property type="evidence" value="ECO:0007669"/>
    <property type="project" value="TreeGrafter"/>
</dbReference>
<dbReference type="Gene3D" id="3.30.1240.10">
    <property type="match status" value="1"/>
</dbReference>
<dbReference type="InterPro" id="IPR023214">
    <property type="entry name" value="HAD_sf"/>
</dbReference>
<reference evidence="1" key="1">
    <citation type="submission" date="2020-08" db="EMBL/GenBank/DDBJ databases">
        <title>Genome public.</title>
        <authorList>
            <person name="Liu C."/>
            <person name="Sun Q."/>
        </authorList>
    </citation>
    <scope>NUCLEOTIDE SEQUENCE</scope>
    <source>
        <strain evidence="1">NSJ-44</strain>
    </source>
</reference>
<accession>A0A926CXI1</accession>
<keyword evidence="2" id="KW-1185">Reference proteome</keyword>
<dbReference type="RefSeq" id="WP_249284514.1">
    <property type="nucleotide sequence ID" value="NZ_JACRSO010000001.1"/>
</dbReference>
<protein>
    <submittedName>
        <fullName evidence="1">HAD family phosphatase</fullName>
    </submittedName>
</protein>
<sequence>MTREDVLYISDMDGTLLRGDATLSPASREKLKRMLGEGLRFTVATARSHHSALQILEGVPLNLPLIANNGLTLVAPDGHVIDRALLTPRESRLMIEAYLEAGLLPLAMVMEADGSQRVYHPPARDEYQRQYLAGRSSDPRLRETGDLYEVVEMPVVSINAKQTFAIMNPLCEKFRQAGIGCHFSEDIYTPGLWWLETGNAAGSKAARALQLKELTGAKRLVCFGDNLNDLSMMEAADVALTVDEGKAQVKALAKGVIGSHERDAVVRYIEKLWDEKESLS</sequence>
<dbReference type="AlphaFoldDB" id="A0A926CXI1"/>
<gene>
    <name evidence="1" type="ORF">H8699_03595</name>
</gene>
<dbReference type="InterPro" id="IPR036412">
    <property type="entry name" value="HAD-like_sf"/>
</dbReference>
<evidence type="ECO:0000313" key="2">
    <source>
        <dbReference type="Proteomes" id="UP000654279"/>
    </source>
</evidence>
<name>A0A926CXI1_9FIRM</name>
<dbReference type="PANTHER" id="PTHR10000:SF8">
    <property type="entry name" value="HAD SUPERFAMILY HYDROLASE-LIKE, TYPE 3"/>
    <property type="match status" value="1"/>
</dbReference>
<dbReference type="GO" id="GO:0000287">
    <property type="term" value="F:magnesium ion binding"/>
    <property type="evidence" value="ECO:0007669"/>
    <property type="project" value="TreeGrafter"/>
</dbReference>
<dbReference type="EMBL" id="JACRSO010000001">
    <property type="protein sequence ID" value="MBC8528520.1"/>
    <property type="molecule type" value="Genomic_DNA"/>
</dbReference>
<dbReference type="PANTHER" id="PTHR10000">
    <property type="entry name" value="PHOSPHOSERINE PHOSPHATASE"/>
    <property type="match status" value="1"/>
</dbReference>
<organism evidence="1 2">
    <name type="scientific">Luoshenia tenuis</name>
    <dbReference type="NCBI Taxonomy" id="2763654"/>
    <lineage>
        <taxon>Bacteria</taxon>
        <taxon>Bacillati</taxon>
        <taxon>Bacillota</taxon>
        <taxon>Clostridia</taxon>
        <taxon>Christensenellales</taxon>
        <taxon>Christensenellaceae</taxon>
        <taxon>Luoshenia</taxon>
    </lineage>
</organism>
<evidence type="ECO:0000313" key="1">
    <source>
        <dbReference type="EMBL" id="MBC8528520.1"/>
    </source>
</evidence>
<dbReference type="Pfam" id="PF08282">
    <property type="entry name" value="Hydrolase_3"/>
    <property type="match status" value="1"/>
</dbReference>
<dbReference type="GO" id="GO:0005829">
    <property type="term" value="C:cytosol"/>
    <property type="evidence" value="ECO:0007669"/>
    <property type="project" value="TreeGrafter"/>
</dbReference>
<dbReference type="Gene3D" id="3.40.50.1000">
    <property type="entry name" value="HAD superfamily/HAD-like"/>
    <property type="match status" value="1"/>
</dbReference>
<proteinExistence type="predicted"/>
<comment type="caution">
    <text evidence="1">The sequence shown here is derived from an EMBL/GenBank/DDBJ whole genome shotgun (WGS) entry which is preliminary data.</text>
</comment>
<dbReference type="SUPFAM" id="SSF56784">
    <property type="entry name" value="HAD-like"/>
    <property type="match status" value="1"/>
</dbReference>
<dbReference type="Proteomes" id="UP000654279">
    <property type="component" value="Unassembled WGS sequence"/>
</dbReference>